<comment type="caution">
    <text evidence="1">The sequence shown here is derived from an EMBL/GenBank/DDBJ whole genome shotgun (WGS) entry which is preliminary data.</text>
</comment>
<name>D4B6T5_9ENTR</name>
<evidence type="ECO:0000313" key="2">
    <source>
        <dbReference type="Proteomes" id="UP000003880"/>
    </source>
</evidence>
<gene>
    <name evidence="1" type="ORF">CIT292_06024</name>
</gene>
<evidence type="ECO:0000313" key="1">
    <source>
        <dbReference type="EMBL" id="EFE09865.1"/>
    </source>
</evidence>
<reference evidence="1 2" key="1">
    <citation type="submission" date="2010-02" db="EMBL/GenBank/DDBJ databases">
        <authorList>
            <person name="Weinstock G."/>
            <person name="Sodergren E."/>
            <person name="Clifton S."/>
            <person name="Fulton L."/>
            <person name="Fulton B."/>
            <person name="Courtney L."/>
            <person name="Fronick C."/>
            <person name="Harrison M."/>
            <person name="Strong C."/>
            <person name="Farmer C."/>
            <person name="Delahaunty K."/>
            <person name="Markovic C."/>
            <person name="Hall O."/>
            <person name="Minx P."/>
            <person name="Tomlinson C."/>
            <person name="Mitreva M."/>
            <person name="Nelson J."/>
            <person name="Hou S."/>
            <person name="Wollam A."/>
            <person name="Pepin K.H."/>
            <person name="Johnson M."/>
            <person name="Bhonagiri V."/>
            <person name="Zhang X."/>
            <person name="Suruliraj S."/>
            <person name="Warren W."/>
            <person name="Chinwalla A."/>
            <person name="Mardis E.R."/>
            <person name="Wilson R.K."/>
        </authorList>
    </citation>
    <scope>NUCLEOTIDE SEQUENCE [LARGE SCALE GENOMIC DNA]</scope>
    <source>
        <strain evidence="1 2">ATCC 29220</strain>
    </source>
</reference>
<accession>D4B6T5</accession>
<organism evidence="1 2">
    <name type="scientific">Citrobacter youngae ATCC 29220</name>
    <dbReference type="NCBI Taxonomy" id="500640"/>
    <lineage>
        <taxon>Bacteria</taxon>
        <taxon>Pseudomonadati</taxon>
        <taxon>Pseudomonadota</taxon>
        <taxon>Gammaproteobacteria</taxon>
        <taxon>Enterobacterales</taxon>
        <taxon>Enterobacteriaceae</taxon>
        <taxon>Citrobacter</taxon>
        <taxon>Citrobacter freundii complex</taxon>
    </lineage>
</organism>
<protein>
    <submittedName>
        <fullName evidence="1">Uncharacterized protein</fullName>
    </submittedName>
</protein>
<dbReference type="EMBL" id="ABWL02000002">
    <property type="protein sequence ID" value="EFE09865.1"/>
    <property type="molecule type" value="Genomic_DNA"/>
</dbReference>
<dbReference type="AlphaFoldDB" id="D4B6T5"/>
<sequence>MATTKKIAGLYRFSSLAQHCIRLIWINQSRLRPDDEYKTRPALMAGLAFNSMNFKDIQH</sequence>
<dbReference type="HOGENOM" id="CLU_2951974_0_0_6"/>
<proteinExistence type="predicted"/>
<dbReference type="Proteomes" id="UP000003880">
    <property type="component" value="Unassembled WGS sequence"/>
</dbReference>